<feature type="compositionally biased region" description="Low complexity" evidence="1">
    <location>
        <begin position="92"/>
        <end position="103"/>
    </location>
</feature>
<feature type="compositionally biased region" description="Basic and acidic residues" evidence="1">
    <location>
        <begin position="178"/>
        <end position="188"/>
    </location>
</feature>
<sequence length="831" mass="90802">MRIFKPDPHAKRPTAVVYVTSPFRNSATQRSTLEQVHKNALVASPSDSKSRDLGNVVENIHVWRKKTSEFSHSSSPCAREDAMKVDTPPSSPIRSSPIISARNPSRHLDAPVRSAATPGSNATFQTPIVAPACLPSLPDTNELPPLPATPEPMDPEAKTAKLIAEIKARAFTTNQSSDDEKPLEYRELEDSDDDDLIDDLPLISNTKNQSSLSRAAWAPSDVFSSPLSSVPSMFDDSSTGRRSRRTPDHSSTPLRPIRSSTRTRKLALAFRLPVTIIESSASVSETKSRSFPPNRKKSQATNPLRALLREKELEDKRGTSCAALRRAEEAVREGSREAFIDSDEFDTMNQAHLADEQAAWKAVHEFRKSTTPIGSSDAEDFTIGDRESKMLGTAAGEAITEILAGDKVSKGKEKARDTNQKMTSGVPLWISSSDEDMEVDPMSIPSLSGHPILTCLDGLVRSGDDSVLDLILRSGALAAVPRDILLSNIPQLLDMAMFASSQIAEAVCIALRDLWGLNPHKVQMPFAAILFAFVRLGASPSILEGLGWVTEHAQKKNDVAHETLLEALKRLLAIVKAAGCASAFSHDDVANVVLILVLMGLDPLTSSELRTQLDATIDAVCNHGTTDYLLHDIHEKVLSVARQLVSVNKARLVSFFASGSGRTRYIARRLAYHLLVSVPGSLDVQALPLEPLILLLSPDAGSCELFDVTNESTDYEELRHYVQILSVALVDIAPYVEEECAIKSACSTLVPGSPNKTKKSPVPPLELLRGVLDVLQGKIVDTRAAHLDRSRIKAAIQRLTLRIHYDRMALVDARPRRRASTLNAYFSPQRQ</sequence>
<reference evidence="2" key="2">
    <citation type="journal article" date="2020" name="Nat. Commun.">
        <title>Large-scale genome sequencing of mycorrhizal fungi provides insights into the early evolution of symbiotic traits.</title>
        <authorList>
            <person name="Miyauchi S."/>
            <person name="Kiss E."/>
            <person name="Kuo A."/>
            <person name="Drula E."/>
            <person name="Kohler A."/>
            <person name="Sanchez-Garcia M."/>
            <person name="Morin E."/>
            <person name="Andreopoulos B."/>
            <person name="Barry K.W."/>
            <person name="Bonito G."/>
            <person name="Buee M."/>
            <person name="Carver A."/>
            <person name="Chen C."/>
            <person name="Cichocki N."/>
            <person name="Clum A."/>
            <person name="Culley D."/>
            <person name="Crous P.W."/>
            <person name="Fauchery L."/>
            <person name="Girlanda M."/>
            <person name="Hayes R.D."/>
            <person name="Keri Z."/>
            <person name="LaButti K."/>
            <person name="Lipzen A."/>
            <person name="Lombard V."/>
            <person name="Magnuson J."/>
            <person name="Maillard F."/>
            <person name="Murat C."/>
            <person name="Nolan M."/>
            <person name="Ohm R.A."/>
            <person name="Pangilinan J."/>
            <person name="Pereira M.F."/>
            <person name="Perotto S."/>
            <person name="Peter M."/>
            <person name="Pfister S."/>
            <person name="Riley R."/>
            <person name="Sitrit Y."/>
            <person name="Stielow J.B."/>
            <person name="Szollosi G."/>
            <person name="Zifcakova L."/>
            <person name="Stursova M."/>
            <person name="Spatafora J.W."/>
            <person name="Tedersoo L."/>
            <person name="Vaario L.M."/>
            <person name="Yamada A."/>
            <person name="Yan M."/>
            <person name="Wang P."/>
            <person name="Xu J."/>
            <person name="Bruns T."/>
            <person name="Baldrian P."/>
            <person name="Vilgalys R."/>
            <person name="Dunand C."/>
            <person name="Henrissat B."/>
            <person name="Grigoriev I.V."/>
            <person name="Hibbett D."/>
            <person name="Nagy L.G."/>
            <person name="Martin F.M."/>
        </authorList>
    </citation>
    <scope>NUCLEOTIDE SEQUENCE</scope>
    <source>
        <strain evidence="2">BED1</strain>
    </source>
</reference>
<gene>
    <name evidence="2" type="ORF">L210DRAFT_3758520</name>
</gene>
<feature type="region of interest" description="Disordered" evidence="1">
    <location>
        <begin position="136"/>
        <end position="156"/>
    </location>
</feature>
<keyword evidence="3" id="KW-1185">Reference proteome</keyword>
<feature type="compositionally biased region" description="Acidic residues" evidence="1">
    <location>
        <begin position="189"/>
        <end position="198"/>
    </location>
</feature>
<name>A0AAD4GHQ1_BOLED</name>
<protein>
    <submittedName>
        <fullName evidence="2">Uncharacterized protein</fullName>
    </submittedName>
</protein>
<evidence type="ECO:0000313" key="2">
    <source>
        <dbReference type="EMBL" id="KAF8444524.1"/>
    </source>
</evidence>
<feature type="region of interest" description="Disordered" evidence="1">
    <location>
        <begin position="281"/>
        <end position="303"/>
    </location>
</feature>
<accession>A0AAD4GHQ1</accession>
<reference evidence="2" key="1">
    <citation type="submission" date="2019-10" db="EMBL/GenBank/DDBJ databases">
        <authorList>
            <consortium name="DOE Joint Genome Institute"/>
            <person name="Kuo A."/>
            <person name="Miyauchi S."/>
            <person name="Kiss E."/>
            <person name="Drula E."/>
            <person name="Kohler A."/>
            <person name="Sanchez-Garcia M."/>
            <person name="Andreopoulos B."/>
            <person name="Barry K.W."/>
            <person name="Bonito G."/>
            <person name="Buee M."/>
            <person name="Carver A."/>
            <person name="Chen C."/>
            <person name="Cichocki N."/>
            <person name="Clum A."/>
            <person name="Culley D."/>
            <person name="Crous P.W."/>
            <person name="Fauchery L."/>
            <person name="Girlanda M."/>
            <person name="Hayes R."/>
            <person name="Keri Z."/>
            <person name="LaButti K."/>
            <person name="Lipzen A."/>
            <person name="Lombard V."/>
            <person name="Magnuson J."/>
            <person name="Maillard F."/>
            <person name="Morin E."/>
            <person name="Murat C."/>
            <person name="Nolan M."/>
            <person name="Ohm R."/>
            <person name="Pangilinan J."/>
            <person name="Pereira M."/>
            <person name="Perotto S."/>
            <person name="Peter M."/>
            <person name="Riley R."/>
            <person name="Sitrit Y."/>
            <person name="Stielow B."/>
            <person name="Szollosi G."/>
            <person name="Zifcakova L."/>
            <person name="Stursova M."/>
            <person name="Spatafora J.W."/>
            <person name="Tedersoo L."/>
            <person name="Vaario L.-M."/>
            <person name="Yamada A."/>
            <person name="Yan M."/>
            <person name="Wang P."/>
            <person name="Xu J."/>
            <person name="Bruns T."/>
            <person name="Baldrian P."/>
            <person name="Vilgalys R."/>
            <person name="Henrissat B."/>
            <person name="Grigoriev I.V."/>
            <person name="Hibbett D."/>
            <person name="Nagy L.G."/>
            <person name="Martin F.M."/>
        </authorList>
    </citation>
    <scope>NUCLEOTIDE SEQUENCE</scope>
    <source>
        <strain evidence="2">BED1</strain>
    </source>
</reference>
<dbReference type="AlphaFoldDB" id="A0AAD4GHQ1"/>
<proteinExistence type="predicted"/>
<evidence type="ECO:0000313" key="3">
    <source>
        <dbReference type="Proteomes" id="UP001194468"/>
    </source>
</evidence>
<dbReference type="EMBL" id="WHUW01000006">
    <property type="protein sequence ID" value="KAF8444524.1"/>
    <property type="molecule type" value="Genomic_DNA"/>
</dbReference>
<comment type="caution">
    <text evidence="2">The sequence shown here is derived from an EMBL/GenBank/DDBJ whole genome shotgun (WGS) entry which is preliminary data.</text>
</comment>
<feature type="compositionally biased region" description="Polar residues" evidence="1">
    <location>
        <begin position="281"/>
        <end position="291"/>
    </location>
</feature>
<evidence type="ECO:0000256" key="1">
    <source>
        <dbReference type="SAM" id="MobiDB-lite"/>
    </source>
</evidence>
<feature type="region of interest" description="Disordered" evidence="1">
    <location>
        <begin position="228"/>
        <end position="259"/>
    </location>
</feature>
<organism evidence="2 3">
    <name type="scientific">Boletus edulis BED1</name>
    <dbReference type="NCBI Taxonomy" id="1328754"/>
    <lineage>
        <taxon>Eukaryota</taxon>
        <taxon>Fungi</taxon>
        <taxon>Dikarya</taxon>
        <taxon>Basidiomycota</taxon>
        <taxon>Agaricomycotina</taxon>
        <taxon>Agaricomycetes</taxon>
        <taxon>Agaricomycetidae</taxon>
        <taxon>Boletales</taxon>
        <taxon>Boletineae</taxon>
        <taxon>Boletaceae</taxon>
        <taxon>Boletoideae</taxon>
        <taxon>Boletus</taxon>
    </lineage>
</organism>
<feature type="region of interest" description="Disordered" evidence="1">
    <location>
        <begin position="169"/>
        <end position="201"/>
    </location>
</feature>
<feature type="region of interest" description="Disordered" evidence="1">
    <location>
        <begin position="68"/>
        <end position="104"/>
    </location>
</feature>
<dbReference type="Proteomes" id="UP001194468">
    <property type="component" value="Unassembled WGS sequence"/>
</dbReference>